<comment type="caution">
    <text evidence="3">The sequence shown here is derived from an EMBL/GenBank/DDBJ whole genome shotgun (WGS) entry which is preliminary data.</text>
</comment>
<accession>A0AAN7GRD5</accession>
<feature type="chain" id="PRO_5043016338" description="Glycosyl-hydrolase family 116 catalytic region domain-containing protein" evidence="1">
    <location>
        <begin position="21"/>
        <end position="104"/>
    </location>
</feature>
<dbReference type="PANTHER" id="PTHR12654:SF25">
    <property type="entry name" value="NON-LYSOSOMAL GLUCOSYLCERAMIDASE"/>
    <property type="match status" value="1"/>
</dbReference>
<evidence type="ECO:0000256" key="1">
    <source>
        <dbReference type="SAM" id="SignalP"/>
    </source>
</evidence>
<dbReference type="Pfam" id="PF04685">
    <property type="entry name" value="DUF608"/>
    <property type="match status" value="1"/>
</dbReference>
<proteinExistence type="predicted"/>
<organism evidence="3 4">
    <name type="scientific">Trapa incisa</name>
    <dbReference type="NCBI Taxonomy" id="236973"/>
    <lineage>
        <taxon>Eukaryota</taxon>
        <taxon>Viridiplantae</taxon>
        <taxon>Streptophyta</taxon>
        <taxon>Embryophyta</taxon>
        <taxon>Tracheophyta</taxon>
        <taxon>Spermatophyta</taxon>
        <taxon>Magnoliopsida</taxon>
        <taxon>eudicotyledons</taxon>
        <taxon>Gunneridae</taxon>
        <taxon>Pentapetalae</taxon>
        <taxon>rosids</taxon>
        <taxon>malvids</taxon>
        <taxon>Myrtales</taxon>
        <taxon>Lythraceae</taxon>
        <taxon>Trapa</taxon>
    </lineage>
</organism>
<evidence type="ECO:0000259" key="2">
    <source>
        <dbReference type="Pfam" id="PF04685"/>
    </source>
</evidence>
<keyword evidence="4" id="KW-1185">Reference proteome</keyword>
<name>A0AAN7GRD5_9MYRT</name>
<sequence>MMFTFIRLLHLSCYSPRSSSANPDMMKIMCDGKWVPGEFLGAVPHKDPWFEINAYDLFSLCCNCLYFMESQIYAQVQFGRAVCPSVYAAIAYMDQFDKDGDGMI</sequence>
<dbReference type="Proteomes" id="UP001345219">
    <property type="component" value="Chromosome 1"/>
</dbReference>
<reference evidence="3 4" key="1">
    <citation type="journal article" date="2023" name="Hortic Res">
        <title>Pangenome of water caltrop reveals structural variations and asymmetric subgenome divergence after allopolyploidization.</title>
        <authorList>
            <person name="Zhang X."/>
            <person name="Chen Y."/>
            <person name="Wang L."/>
            <person name="Yuan Y."/>
            <person name="Fang M."/>
            <person name="Shi L."/>
            <person name="Lu R."/>
            <person name="Comes H.P."/>
            <person name="Ma Y."/>
            <person name="Chen Y."/>
            <person name="Huang G."/>
            <person name="Zhou Y."/>
            <person name="Zheng Z."/>
            <person name="Qiu Y."/>
        </authorList>
    </citation>
    <scope>NUCLEOTIDE SEQUENCE [LARGE SCALE GENOMIC DNA]</scope>
    <source>
        <tissue evidence="3">Roots</tissue>
    </source>
</reference>
<dbReference type="PANTHER" id="PTHR12654">
    <property type="entry name" value="BILE ACID BETA-GLUCOSIDASE-RELATED"/>
    <property type="match status" value="1"/>
</dbReference>
<evidence type="ECO:0000313" key="4">
    <source>
        <dbReference type="Proteomes" id="UP001345219"/>
    </source>
</evidence>
<dbReference type="GO" id="GO:0008422">
    <property type="term" value="F:beta-glucosidase activity"/>
    <property type="evidence" value="ECO:0007669"/>
    <property type="project" value="TreeGrafter"/>
</dbReference>
<dbReference type="AlphaFoldDB" id="A0AAN7GRD5"/>
<evidence type="ECO:0000313" key="3">
    <source>
        <dbReference type="EMBL" id="KAK4742244.1"/>
    </source>
</evidence>
<keyword evidence="1" id="KW-0732">Signal</keyword>
<feature type="signal peptide" evidence="1">
    <location>
        <begin position="1"/>
        <end position="20"/>
    </location>
</feature>
<dbReference type="InterPro" id="IPR052566">
    <property type="entry name" value="Non-lysos_glucosylceramidase"/>
</dbReference>
<gene>
    <name evidence="3" type="ORF">SAY87_000245</name>
</gene>
<dbReference type="InterPro" id="IPR006775">
    <property type="entry name" value="GH116_catalytic"/>
</dbReference>
<feature type="domain" description="Glycosyl-hydrolase family 116 catalytic region" evidence="2">
    <location>
        <begin position="21"/>
        <end position="104"/>
    </location>
</feature>
<dbReference type="EMBL" id="JAXIOK010000023">
    <property type="protein sequence ID" value="KAK4742244.1"/>
    <property type="molecule type" value="Genomic_DNA"/>
</dbReference>
<protein>
    <recommendedName>
        <fullName evidence="2">Glycosyl-hydrolase family 116 catalytic region domain-containing protein</fullName>
    </recommendedName>
</protein>